<evidence type="ECO:0000313" key="2">
    <source>
        <dbReference type="Proteomes" id="UP000075840"/>
    </source>
</evidence>
<proteinExistence type="predicted"/>
<keyword evidence="2" id="KW-1185">Reference proteome</keyword>
<sequence length="95" mass="10634">PCVFGSSSEQSESVARESFIGTRTSRWVLEAGTATVTVIPCREQAHALSRDRASESDREIVYVCLCACERVCTFEFERSCPTETQTARRAETKHK</sequence>
<organism evidence="1 2">
    <name type="scientific">Anopheles arabiensis</name>
    <name type="common">Mosquito</name>
    <dbReference type="NCBI Taxonomy" id="7173"/>
    <lineage>
        <taxon>Eukaryota</taxon>
        <taxon>Metazoa</taxon>
        <taxon>Ecdysozoa</taxon>
        <taxon>Arthropoda</taxon>
        <taxon>Hexapoda</taxon>
        <taxon>Insecta</taxon>
        <taxon>Pterygota</taxon>
        <taxon>Neoptera</taxon>
        <taxon>Endopterygota</taxon>
        <taxon>Diptera</taxon>
        <taxon>Nematocera</taxon>
        <taxon>Culicoidea</taxon>
        <taxon>Culicidae</taxon>
        <taxon>Anophelinae</taxon>
        <taxon>Anopheles</taxon>
    </lineage>
</organism>
<dbReference type="EnsemblMetazoa" id="AARA014724-RA">
    <property type="protein sequence ID" value="AARA014724-PA"/>
    <property type="gene ID" value="AARA014724"/>
</dbReference>
<reference evidence="1" key="1">
    <citation type="submission" date="2022-08" db="UniProtKB">
        <authorList>
            <consortium name="EnsemblMetazoa"/>
        </authorList>
    </citation>
    <scope>IDENTIFICATION</scope>
    <source>
        <strain evidence="1">Dongola</strain>
    </source>
</reference>
<dbReference type="EMBL" id="APCN01002309">
    <property type="status" value="NOT_ANNOTATED_CDS"/>
    <property type="molecule type" value="Genomic_DNA"/>
</dbReference>
<accession>A0A182IGY9</accession>
<protein>
    <submittedName>
        <fullName evidence="1">Uncharacterized protein</fullName>
    </submittedName>
</protein>
<name>A0A182IGY9_ANOAR</name>
<dbReference type="Proteomes" id="UP000075840">
    <property type="component" value="Unassembled WGS sequence"/>
</dbReference>
<dbReference type="AlphaFoldDB" id="A0A182IGY9"/>
<dbReference type="VEuPathDB" id="VectorBase:AARA014724"/>
<evidence type="ECO:0000313" key="1">
    <source>
        <dbReference type="EnsemblMetazoa" id="AARA014724-PA"/>
    </source>
</evidence>